<dbReference type="AlphaFoldDB" id="A0A2P7YZI1"/>
<organism evidence="1 2">
    <name type="scientific">Candidozyma pseudohaemuli</name>
    <dbReference type="NCBI Taxonomy" id="418784"/>
    <lineage>
        <taxon>Eukaryota</taxon>
        <taxon>Fungi</taxon>
        <taxon>Dikarya</taxon>
        <taxon>Ascomycota</taxon>
        <taxon>Saccharomycotina</taxon>
        <taxon>Pichiomycetes</taxon>
        <taxon>Metschnikowiaceae</taxon>
        <taxon>Candidozyma</taxon>
    </lineage>
</organism>
<dbReference type="OrthoDB" id="4074633at2759"/>
<protein>
    <submittedName>
        <fullName evidence="1">Uncharacterized protein</fullName>
    </submittedName>
</protein>
<dbReference type="GeneID" id="36564432"/>
<dbReference type="VEuPathDB" id="FungiDB:C7M61_001041"/>
<proteinExistence type="predicted"/>
<accession>A0A2P7YZI1</accession>
<keyword evidence="2" id="KW-1185">Reference proteome</keyword>
<gene>
    <name evidence="1" type="ORF">C7M61_001041</name>
</gene>
<dbReference type="RefSeq" id="XP_024716058.1">
    <property type="nucleotide sequence ID" value="XM_024856459.1"/>
</dbReference>
<evidence type="ECO:0000313" key="2">
    <source>
        <dbReference type="Proteomes" id="UP000241107"/>
    </source>
</evidence>
<dbReference type="Proteomes" id="UP000241107">
    <property type="component" value="Unassembled WGS sequence"/>
</dbReference>
<name>A0A2P7YZI1_9ASCO</name>
<evidence type="ECO:0000313" key="1">
    <source>
        <dbReference type="EMBL" id="PSK41359.1"/>
    </source>
</evidence>
<dbReference type="EMBL" id="PYFQ01000001">
    <property type="protein sequence ID" value="PSK41359.1"/>
    <property type="molecule type" value="Genomic_DNA"/>
</dbReference>
<reference evidence="1 2" key="1">
    <citation type="submission" date="2018-03" db="EMBL/GenBank/DDBJ databases">
        <title>Candida pseudohaemulonii genome assembly and annotation.</title>
        <authorList>
            <person name="Munoz J.F."/>
            <person name="Gade L.G."/>
            <person name="Chow N.A."/>
            <person name="Litvintseva A.P."/>
            <person name="Loparev V.N."/>
            <person name="Cuomo C.A."/>
        </authorList>
    </citation>
    <scope>NUCLEOTIDE SEQUENCE [LARGE SCALE GENOMIC DNA]</scope>
    <source>
        <strain evidence="1 2">B12108</strain>
    </source>
</reference>
<sequence length="534" mass="62636">MRSLYRNLLRGLLKTETLPIKLRPDIEEDLYIKSELEKAALDPTYYRGLLVSELRYHIKERARVKIRSSVGLYVSLNRAECLIESLSDLQRDPLQPLLWHQVIKFLIQLRDDQFKQQKWKDFYLRNQRKIDEQRRKQLPIRVLRRLNSKSSETRREKQFKSLKTNEKFKELKTALRESNEEEGFVVRNYLKRLQLEGRIPNPYKLPYISESLTLQSLNLPDPKKLQPGSTKASVIDQAYDHDYIQAIIEPEVEYLINQSFLQEISEEISIKGPKKARIRGTNAGAMTAYFLGPPHDDHNTMKSIALDIKKLTRLFKLKHVWNMKSTDKVAIAHEKSVGNGFAVKGSGGYSDDEVICTREFYQNLADAEADWEALMNEVRTSQHVGKMPSFEKKRQQLRNQWRQPLEIATESINLELKSVCDKYKLLGAIFERQKDVQNALNAQFEERALRYSSLLQALKDDNVFMHSELVNFKHPVEQGYFEALEADYARSSKSKRGISVLERLGMGKKLGDYLALFKFRFFQIGRRYRERFRF</sequence>
<comment type="caution">
    <text evidence="1">The sequence shown here is derived from an EMBL/GenBank/DDBJ whole genome shotgun (WGS) entry which is preliminary data.</text>
</comment>